<organism evidence="5">
    <name type="scientific">Nippostrongylus brasiliensis</name>
    <name type="common">Rat hookworm</name>
    <dbReference type="NCBI Taxonomy" id="27835"/>
    <lineage>
        <taxon>Eukaryota</taxon>
        <taxon>Metazoa</taxon>
        <taxon>Ecdysozoa</taxon>
        <taxon>Nematoda</taxon>
        <taxon>Chromadorea</taxon>
        <taxon>Rhabditida</taxon>
        <taxon>Rhabditina</taxon>
        <taxon>Rhabditomorpha</taxon>
        <taxon>Strongyloidea</taxon>
        <taxon>Heligmosomidae</taxon>
        <taxon>Nippostrongylus</taxon>
    </lineage>
</organism>
<accession>A0A0N4YZ93</accession>
<proteinExistence type="predicted"/>
<dbReference type="PANTHER" id="PTHR11474">
    <property type="entry name" value="TYROSINASE FAMILY MEMBER"/>
    <property type="match status" value="1"/>
</dbReference>
<sequence length="127" mass="14091">MYTPTTSTNDPIFWNHHSFVDLIWENWRQARQSRATRETQYPANNPSCSSQAHFGSNTMQPFFPMVNTDGLSNQYTDNLYTFAPRPTCSFGNPAGCGSRFLFCDFSHGAPRCAAKIAVGGNCGGYSS</sequence>
<dbReference type="InterPro" id="IPR002227">
    <property type="entry name" value="Tyrosinase_Cu-bd"/>
</dbReference>
<dbReference type="GO" id="GO:0046872">
    <property type="term" value="F:metal ion binding"/>
    <property type="evidence" value="ECO:0007669"/>
    <property type="project" value="UniProtKB-KW"/>
</dbReference>
<dbReference type="InterPro" id="IPR050316">
    <property type="entry name" value="Tyrosinase/Hemocyanin"/>
</dbReference>
<evidence type="ECO:0000313" key="5">
    <source>
        <dbReference type="WBParaSite" id="NBR_0002256501-mRNA-1"/>
    </source>
</evidence>
<dbReference type="GO" id="GO:0016491">
    <property type="term" value="F:oxidoreductase activity"/>
    <property type="evidence" value="ECO:0007669"/>
    <property type="project" value="InterPro"/>
</dbReference>
<reference evidence="5" key="1">
    <citation type="submission" date="2017-02" db="UniProtKB">
        <authorList>
            <consortium name="WormBaseParasite"/>
        </authorList>
    </citation>
    <scope>IDENTIFICATION</scope>
</reference>
<dbReference type="EMBL" id="UYSL01028367">
    <property type="protein sequence ID" value="VDL87488.1"/>
    <property type="molecule type" value="Genomic_DNA"/>
</dbReference>
<reference evidence="3 4" key="2">
    <citation type="submission" date="2018-11" db="EMBL/GenBank/DDBJ databases">
        <authorList>
            <consortium name="Pathogen Informatics"/>
        </authorList>
    </citation>
    <scope>NUCLEOTIDE SEQUENCE [LARGE SCALE GENOMIC DNA]</scope>
</reference>
<dbReference type="InterPro" id="IPR008922">
    <property type="entry name" value="Di-copper_centre_dom_sf"/>
</dbReference>
<gene>
    <name evidence="3" type="ORF">NBR_LOCUS22566</name>
</gene>
<dbReference type="SUPFAM" id="SSF48056">
    <property type="entry name" value="Di-copper centre-containing domain"/>
    <property type="match status" value="1"/>
</dbReference>
<protein>
    <submittedName>
        <fullName evidence="5">Tyrosinase_Cu-bd domain-containing protein</fullName>
    </submittedName>
</protein>
<dbReference type="Pfam" id="PF00264">
    <property type="entry name" value="Tyrosinase"/>
    <property type="match status" value="1"/>
</dbReference>
<dbReference type="PANTHER" id="PTHR11474:SF21">
    <property type="entry name" value="SHKT DOMAIN-CONTAINING PROTEIN"/>
    <property type="match status" value="1"/>
</dbReference>
<dbReference type="Gene3D" id="1.10.1280.10">
    <property type="entry name" value="Di-copper center containing domain from catechol oxidase"/>
    <property type="match status" value="1"/>
</dbReference>
<keyword evidence="4" id="KW-1185">Reference proteome</keyword>
<evidence type="ECO:0000313" key="4">
    <source>
        <dbReference type="Proteomes" id="UP000271162"/>
    </source>
</evidence>
<dbReference type="STRING" id="27835.A0A0N4YZ93"/>
<feature type="domain" description="Tyrosinase copper-binding" evidence="2">
    <location>
        <begin position="10"/>
        <end position="21"/>
    </location>
</feature>
<keyword evidence="1" id="KW-0479">Metal-binding</keyword>
<evidence type="ECO:0000259" key="2">
    <source>
        <dbReference type="PROSITE" id="PS00498"/>
    </source>
</evidence>
<name>A0A0N4YZ93_NIPBR</name>
<dbReference type="OMA" id="RETQYPA"/>
<dbReference type="WBParaSite" id="NBR_0002256501-mRNA-1">
    <property type="protein sequence ID" value="NBR_0002256501-mRNA-1"/>
    <property type="gene ID" value="NBR_0002256501"/>
</dbReference>
<evidence type="ECO:0000313" key="3">
    <source>
        <dbReference type="EMBL" id="VDL87488.1"/>
    </source>
</evidence>
<dbReference type="AlphaFoldDB" id="A0A0N4YZ93"/>
<dbReference type="Proteomes" id="UP000271162">
    <property type="component" value="Unassembled WGS sequence"/>
</dbReference>
<evidence type="ECO:0000256" key="1">
    <source>
        <dbReference type="ARBA" id="ARBA00022723"/>
    </source>
</evidence>
<dbReference type="PROSITE" id="PS00498">
    <property type="entry name" value="TYROSINASE_2"/>
    <property type="match status" value="1"/>
</dbReference>